<comment type="caution">
    <text evidence="1">The sequence shown here is derived from an EMBL/GenBank/DDBJ whole genome shotgun (WGS) entry which is preliminary data.</text>
</comment>
<keyword evidence="2" id="KW-1185">Reference proteome</keyword>
<dbReference type="EMBL" id="JAWDIO010000002">
    <property type="protein sequence ID" value="MDU0355707.1"/>
    <property type="molecule type" value="Genomic_DNA"/>
</dbReference>
<name>A0ABU3T0J9_9ALTE</name>
<organism evidence="1 2">
    <name type="scientific">Paraglaciecola aquimarina</name>
    <dbReference type="NCBI Taxonomy" id="1235557"/>
    <lineage>
        <taxon>Bacteria</taxon>
        <taxon>Pseudomonadati</taxon>
        <taxon>Pseudomonadota</taxon>
        <taxon>Gammaproteobacteria</taxon>
        <taxon>Alteromonadales</taxon>
        <taxon>Alteromonadaceae</taxon>
        <taxon>Paraglaciecola</taxon>
    </lineage>
</organism>
<dbReference type="Proteomes" id="UP001247805">
    <property type="component" value="Unassembled WGS sequence"/>
</dbReference>
<reference evidence="1 2" key="1">
    <citation type="submission" date="2023-10" db="EMBL/GenBank/DDBJ databases">
        <title>Glaciecola aquimarina strain GGW-M5 nov., isolated from a coastal seawater.</title>
        <authorList>
            <person name="Bayburt H."/>
            <person name="Kim J.M."/>
            <person name="Choi B.J."/>
            <person name="Jeon C.O."/>
        </authorList>
    </citation>
    <scope>NUCLEOTIDE SEQUENCE [LARGE SCALE GENOMIC DNA]</scope>
    <source>
        <strain evidence="1 2">KCTC 32108</strain>
    </source>
</reference>
<dbReference type="RefSeq" id="WP_316027234.1">
    <property type="nucleotide sequence ID" value="NZ_JAWDIO010000002.1"/>
</dbReference>
<accession>A0ABU3T0J9</accession>
<evidence type="ECO:0000313" key="1">
    <source>
        <dbReference type="EMBL" id="MDU0355707.1"/>
    </source>
</evidence>
<gene>
    <name evidence="1" type="ORF">RS130_19110</name>
</gene>
<protein>
    <submittedName>
        <fullName evidence="1">Uncharacterized protein</fullName>
    </submittedName>
</protein>
<proteinExistence type="predicted"/>
<sequence length="167" mass="19301">MKHILISYDFLTTQAHVGKQSVEKLHFLAEILTNLGMNPTLDSDLTHVFPIKKFFELINQDYPNQMVNFVEPDINSVESNELVIDYLAGVDLLIAYELSPQSRHYFDCLGISYIDIWFSPLRFCKDVMFSFYSNVASIQKHLISNRTPDAFFTNRLSCYQNIVTISC</sequence>
<evidence type="ECO:0000313" key="2">
    <source>
        <dbReference type="Proteomes" id="UP001247805"/>
    </source>
</evidence>